<comment type="caution">
    <text evidence="1">The sequence shown here is derived from an EMBL/GenBank/DDBJ whole genome shotgun (WGS) entry which is preliminary data.</text>
</comment>
<name>A0AAN7L7D9_9MYRT</name>
<keyword evidence="2" id="KW-1185">Reference proteome</keyword>
<accession>A0AAN7L7D9</accession>
<proteinExistence type="predicted"/>
<gene>
    <name evidence="1" type="ORF">SAY87_024007</name>
</gene>
<sequence>MVERKLVSVKNIVKCLVSCCEDHDSLICSVFFARGFICLVRRFDVTILPNKKRHLHTPEALEPVNNWKMASS</sequence>
<evidence type="ECO:0000313" key="1">
    <source>
        <dbReference type="EMBL" id="KAK4776046.1"/>
    </source>
</evidence>
<evidence type="ECO:0000313" key="2">
    <source>
        <dbReference type="Proteomes" id="UP001345219"/>
    </source>
</evidence>
<reference evidence="1 2" key="1">
    <citation type="journal article" date="2023" name="Hortic Res">
        <title>Pangenome of water caltrop reveals structural variations and asymmetric subgenome divergence after allopolyploidization.</title>
        <authorList>
            <person name="Zhang X."/>
            <person name="Chen Y."/>
            <person name="Wang L."/>
            <person name="Yuan Y."/>
            <person name="Fang M."/>
            <person name="Shi L."/>
            <person name="Lu R."/>
            <person name="Comes H.P."/>
            <person name="Ma Y."/>
            <person name="Chen Y."/>
            <person name="Huang G."/>
            <person name="Zhou Y."/>
            <person name="Zheng Z."/>
            <person name="Qiu Y."/>
        </authorList>
    </citation>
    <scope>NUCLEOTIDE SEQUENCE [LARGE SCALE GENOMIC DNA]</scope>
    <source>
        <tissue evidence="1">Roots</tissue>
    </source>
</reference>
<organism evidence="1 2">
    <name type="scientific">Trapa incisa</name>
    <dbReference type="NCBI Taxonomy" id="236973"/>
    <lineage>
        <taxon>Eukaryota</taxon>
        <taxon>Viridiplantae</taxon>
        <taxon>Streptophyta</taxon>
        <taxon>Embryophyta</taxon>
        <taxon>Tracheophyta</taxon>
        <taxon>Spermatophyta</taxon>
        <taxon>Magnoliopsida</taxon>
        <taxon>eudicotyledons</taxon>
        <taxon>Gunneridae</taxon>
        <taxon>Pentapetalae</taxon>
        <taxon>rosids</taxon>
        <taxon>malvids</taxon>
        <taxon>Myrtales</taxon>
        <taxon>Lythraceae</taxon>
        <taxon>Trapa</taxon>
    </lineage>
</organism>
<dbReference type="EMBL" id="JAXIOK010000003">
    <property type="protein sequence ID" value="KAK4776046.1"/>
    <property type="molecule type" value="Genomic_DNA"/>
</dbReference>
<dbReference type="AlphaFoldDB" id="A0AAN7L7D9"/>
<dbReference type="Proteomes" id="UP001345219">
    <property type="component" value="Chromosome 18"/>
</dbReference>
<protein>
    <submittedName>
        <fullName evidence="1">Uncharacterized protein</fullName>
    </submittedName>
</protein>